<comment type="caution">
    <text evidence="1">The sequence shown here is derived from an EMBL/GenBank/DDBJ whole genome shotgun (WGS) entry which is preliminary data.</text>
</comment>
<evidence type="ECO:0000313" key="2">
    <source>
        <dbReference type="Proteomes" id="UP000612282"/>
    </source>
</evidence>
<accession>A0ABQ3XAJ8</accession>
<gene>
    <name evidence="1" type="ORF">Aco03nite_039450</name>
</gene>
<dbReference type="RefSeq" id="WP_203796829.1">
    <property type="nucleotide sequence ID" value="NZ_BAAAQE010000026.1"/>
</dbReference>
<dbReference type="Proteomes" id="UP000612282">
    <property type="component" value="Unassembled WGS sequence"/>
</dbReference>
<reference evidence="1 2" key="1">
    <citation type="submission" date="2021-01" db="EMBL/GenBank/DDBJ databases">
        <title>Whole genome shotgun sequence of Actinoplanes couchii NBRC 106145.</title>
        <authorList>
            <person name="Komaki H."/>
            <person name="Tamura T."/>
        </authorList>
    </citation>
    <scope>NUCLEOTIDE SEQUENCE [LARGE SCALE GENOMIC DNA]</scope>
    <source>
        <strain evidence="1 2">NBRC 106145</strain>
    </source>
</reference>
<protein>
    <submittedName>
        <fullName evidence="1">Mini-circle protein</fullName>
    </submittedName>
</protein>
<dbReference type="SUPFAM" id="SSF109854">
    <property type="entry name" value="DinB/YfiT-like putative metalloenzymes"/>
    <property type="match status" value="1"/>
</dbReference>
<organism evidence="1 2">
    <name type="scientific">Actinoplanes couchii</name>
    <dbReference type="NCBI Taxonomy" id="403638"/>
    <lineage>
        <taxon>Bacteria</taxon>
        <taxon>Bacillati</taxon>
        <taxon>Actinomycetota</taxon>
        <taxon>Actinomycetes</taxon>
        <taxon>Micromonosporales</taxon>
        <taxon>Micromonosporaceae</taxon>
        <taxon>Actinoplanes</taxon>
    </lineage>
</organism>
<dbReference type="InterPro" id="IPR034660">
    <property type="entry name" value="DinB/YfiT-like"/>
</dbReference>
<keyword evidence="2" id="KW-1185">Reference proteome</keyword>
<dbReference type="EMBL" id="BOMG01000051">
    <property type="protein sequence ID" value="GID55541.1"/>
    <property type="molecule type" value="Genomic_DNA"/>
</dbReference>
<proteinExistence type="predicted"/>
<dbReference type="Gene3D" id="1.20.120.450">
    <property type="entry name" value="dinb family like domain"/>
    <property type="match status" value="1"/>
</dbReference>
<evidence type="ECO:0000313" key="1">
    <source>
        <dbReference type="EMBL" id="GID55541.1"/>
    </source>
</evidence>
<name>A0ABQ3XAJ8_9ACTN</name>
<dbReference type="Pfam" id="PF04978">
    <property type="entry name" value="MST"/>
    <property type="match status" value="1"/>
</dbReference>
<sequence>MTRRRTKDLGPSWTAPGEKATLLGVLDHLRESIIGKVDGVPEPQIRAGGVPSGTNLLGLIKHLTYVERFYFLSEPIENLRATMRPARNETAEDLLTRYRETTALVNAVVDACPDLGGPAPKVPGRGLAPTMRWALTHMIEETARHAGHADIIREQLDGLTGR</sequence>
<dbReference type="InterPro" id="IPR007061">
    <property type="entry name" value="MST-like"/>
</dbReference>